<reference evidence="3 4" key="1">
    <citation type="submission" date="2020-08" db="EMBL/GenBank/DDBJ databases">
        <title>Functional genomics of gut bacteria from endangered species of beetles.</title>
        <authorList>
            <person name="Carlos-Shanley C."/>
        </authorList>
    </citation>
    <scope>NUCLEOTIDE SEQUENCE [LARGE SCALE GENOMIC DNA]</scope>
    <source>
        <strain evidence="3 4">S00245</strain>
    </source>
</reference>
<name>A0A7W7KDJ1_9SPHN</name>
<evidence type="ECO:0000313" key="4">
    <source>
        <dbReference type="Proteomes" id="UP000555448"/>
    </source>
</evidence>
<feature type="domain" description="DUF2059" evidence="2">
    <location>
        <begin position="130"/>
        <end position="188"/>
    </location>
</feature>
<evidence type="ECO:0000256" key="1">
    <source>
        <dbReference type="SAM" id="SignalP"/>
    </source>
</evidence>
<sequence length="252" mass="27481">MRLVLAAAGAAFLALAVPVTAAEPAPASATEAARLASAKQTVDYVFPTGTYARMMGETMDKMMDSILDSTMRMPLKNFAGVSGAETGEIGEGSLAEMMEIYDPAYKERMRLSTRTMMTEMSTLMSRFEPDIRSGLASAYAKRFDAAQLGELNRFFATPTGKTYAAESYIIMMSPEVMEKMQGFMPQVMQAMPSIVEKVKSATEKLPKPRMYVDLSDAEKAKLARILGMSLKQLEEKEAAKADTVAPAEDEAE</sequence>
<gene>
    <name evidence="3" type="ORF">HNO88_004191</name>
</gene>
<keyword evidence="4" id="KW-1185">Reference proteome</keyword>
<comment type="caution">
    <text evidence="3">The sequence shown here is derived from an EMBL/GenBank/DDBJ whole genome shotgun (WGS) entry which is preliminary data.</text>
</comment>
<dbReference type="InterPro" id="IPR018637">
    <property type="entry name" value="DUF2059"/>
</dbReference>
<evidence type="ECO:0000313" key="3">
    <source>
        <dbReference type="EMBL" id="MBB4860846.1"/>
    </source>
</evidence>
<dbReference type="AlphaFoldDB" id="A0A7W7KDJ1"/>
<dbReference type="RefSeq" id="WP_184250325.1">
    <property type="nucleotide sequence ID" value="NZ_JACHLR010000034.1"/>
</dbReference>
<keyword evidence="1" id="KW-0732">Signal</keyword>
<protein>
    <recommendedName>
        <fullName evidence="2">DUF2059 domain-containing protein</fullName>
    </recommendedName>
</protein>
<accession>A0A7W7KDJ1</accession>
<feature type="chain" id="PRO_5031131459" description="DUF2059 domain-containing protein" evidence="1">
    <location>
        <begin position="22"/>
        <end position="252"/>
    </location>
</feature>
<dbReference type="Proteomes" id="UP000555448">
    <property type="component" value="Unassembled WGS sequence"/>
</dbReference>
<evidence type="ECO:0000259" key="2">
    <source>
        <dbReference type="Pfam" id="PF09832"/>
    </source>
</evidence>
<proteinExistence type="predicted"/>
<dbReference type="EMBL" id="JACHLR010000034">
    <property type="protein sequence ID" value="MBB4860846.1"/>
    <property type="molecule type" value="Genomic_DNA"/>
</dbReference>
<organism evidence="3 4">
    <name type="scientific">Novosphingobium chloroacetimidivorans</name>
    <dbReference type="NCBI Taxonomy" id="1428314"/>
    <lineage>
        <taxon>Bacteria</taxon>
        <taxon>Pseudomonadati</taxon>
        <taxon>Pseudomonadota</taxon>
        <taxon>Alphaproteobacteria</taxon>
        <taxon>Sphingomonadales</taxon>
        <taxon>Sphingomonadaceae</taxon>
        <taxon>Novosphingobium</taxon>
    </lineage>
</organism>
<dbReference type="Pfam" id="PF09832">
    <property type="entry name" value="DUF2059"/>
    <property type="match status" value="1"/>
</dbReference>
<feature type="signal peptide" evidence="1">
    <location>
        <begin position="1"/>
        <end position="21"/>
    </location>
</feature>